<reference evidence="1 2" key="1">
    <citation type="submission" date="2019-03" db="EMBL/GenBank/DDBJ databases">
        <title>The complete genome sequence of Swingsia_sp. F3b2 LMG30590(T).</title>
        <authorList>
            <person name="Chua K.-O."/>
            <person name="Chan K.-G."/>
            <person name="See-Too W.-S."/>
        </authorList>
    </citation>
    <scope>NUCLEOTIDE SEQUENCE [LARGE SCALE GENOMIC DNA]</scope>
    <source>
        <strain evidence="1 2">F3b2</strain>
    </source>
</reference>
<dbReference type="Proteomes" id="UP000318709">
    <property type="component" value="Chromosome"/>
</dbReference>
<dbReference type="RefSeq" id="WP_141443048.1">
    <property type="nucleotide sequence ID" value="NZ_CP038231.1"/>
</dbReference>
<dbReference type="AlphaFoldDB" id="A0A4Y6UAC6"/>
<gene>
    <name evidence="1" type="primary">cas7e</name>
    <name evidence="1" type="ORF">E3E12_03290</name>
</gene>
<evidence type="ECO:0000313" key="2">
    <source>
        <dbReference type="Proteomes" id="UP000318709"/>
    </source>
</evidence>
<protein>
    <submittedName>
        <fullName evidence="1">Type I-E CRISPR-associated protein Cas7/Cse4/CasC</fullName>
    </submittedName>
</protein>
<dbReference type="InterPro" id="IPR010148">
    <property type="entry name" value="CRISPR-assoc_prot_CT1975"/>
</dbReference>
<dbReference type="EMBL" id="CP038231">
    <property type="protein sequence ID" value="QDH13387.1"/>
    <property type="molecule type" value="Genomic_DNA"/>
</dbReference>
<keyword evidence="2" id="KW-1185">Reference proteome</keyword>
<proteinExistence type="predicted"/>
<dbReference type="Pfam" id="PF09344">
    <property type="entry name" value="Cas_CT1975"/>
    <property type="match status" value="1"/>
</dbReference>
<organism evidence="1 2">
    <name type="scientific">Formicincola oecophyllae</name>
    <dbReference type="NCBI Taxonomy" id="2558361"/>
    <lineage>
        <taxon>Bacteria</taxon>
        <taxon>Pseudomonadati</taxon>
        <taxon>Pseudomonadota</taxon>
        <taxon>Alphaproteobacteria</taxon>
        <taxon>Acetobacterales</taxon>
        <taxon>Acetobacteraceae</taxon>
        <taxon>Formicincola</taxon>
    </lineage>
</organism>
<sequence length="395" mass="43416">MNAIPRFLQIHTLHNYTGALLNRDDSGWAKRLPYGDAVRTRISSQCLKRHWRMHEGLLSLRSIDALPHSLRSREFVKQRMRAPLNNEFKGEREQAILNAVEDAFQKAIYGEKGTTKTSRQPLLLGVPEVEYLTDNFAKIARAALAEGEDAKGASKRAEAWCKDIKKNLATLRENTTAPAGLAGALFGRMVTSDPAANIDAPIYVAHAFTTHAAQDECDYFTVVDDLMADDDTGAGHINETELTSGLFYGYVVVDVRGLIANLTGKKPTEQAELAPEDRELAGEVVRRLIHSIAEVSPGAKLGSTAPFGYASTVMVEAGDRQPRSLAGAFRRATQPDFKAAEKALAAELQKFDENYATGEKRRFMNLNKETQFNNAERASMPAVADWAKSLVVGHG</sequence>
<accession>A0A4Y6UAC6</accession>
<dbReference type="NCBIfam" id="TIGR01869">
    <property type="entry name" value="casC_Cse4"/>
    <property type="match status" value="1"/>
</dbReference>
<dbReference type="KEGG" id="swf:E3E12_03290"/>
<evidence type="ECO:0000313" key="1">
    <source>
        <dbReference type="EMBL" id="QDH13387.1"/>
    </source>
</evidence>
<name>A0A4Y6UAC6_9PROT</name>
<dbReference type="OrthoDB" id="5291250at2"/>